<dbReference type="OrthoDB" id="8141515at2"/>
<dbReference type="Proteomes" id="UP000266934">
    <property type="component" value="Chromosome"/>
</dbReference>
<gene>
    <name evidence="2" type="ORF">BLTE_10620</name>
</gene>
<dbReference type="SUPFAM" id="SSF46689">
    <property type="entry name" value="Homeodomain-like"/>
    <property type="match status" value="1"/>
</dbReference>
<reference evidence="2 3" key="1">
    <citation type="submission" date="2018-08" db="EMBL/GenBank/DDBJ databases">
        <title>Complete genome sequencing of Blastochloris tepida GI.</title>
        <authorList>
            <person name="Tsukatani Y."/>
            <person name="Mori H."/>
        </authorList>
    </citation>
    <scope>NUCLEOTIDE SEQUENCE [LARGE SCALE GENOMIC DNA]</scope>
    <source>
        <strain evidence="2 3">GI</strain>
    </source>
</reference>
<proteinExistence type="predicted"/>
<evidence type="ECO:0000256" key="1">
    <source>
        <dbReference type="SAM" id="MobiDB-lite"/>
    </source>
</evidence>
<evidence type="ECO:0000313" key="3">
    <source>
        <dbReference type="Proteomes" id="UP000266934"/>
    </source>
</evidence>
<feature type="compositionally biased region" description="Basic residues" evidence="1">
    <location>
        <begin position="114"/>
        <end position="129"/>
    </location>
</feature>
<evidence type="ECO:0000313" key="2">
    <source>
        <dbReference type="EMBL" id="BBF92377.1"/>
    </source>
</evidence>
<dbReference type="RefSeq" id="WP_126398239.1">
    <property type="nucleotide sequence ID" value="NZ_AP018907.1"/>
</dbReference>
<feature type="region of interest" description="Disordered" evidence="1">
    <location>
        <begin position="113"/>
        <end position="135"/>
    </location>
</feature>
<protein>
    <submittedName>
        <fullName evidence="2">Uncharacterized protein</fullName>
    </submittedName>
</protein>
<dbReference type="AlphaFoldDB" id="A0A348FYJ4"/>
<dbReference type="EMBL" id="AP018907">
    <property type="protein sequence ID" value="BBF92377.1"/>
    <property type="molecule type" value="Genomic_DNA"/>
</dbReference>
<accession>A0A348FYJ4</accession>
<dbReference type="InterPro" id="IPR009057">
    <property type="entry name" value="Homeodomain-like_sf"/>
</dbReference>
<organism evidence="2 3">
    <name type="scientific">Blastochloris tepida</name>
    <dbReference type="NCBI Taxonomy" id="2233851"/>
    <lineage>
        <taxon>Bacteria</taxon>
        <taxon>Pseudomonadati</taxon>
        <taxon>Pseudomonadota</taxon>
        <taxon>Alphaproteobacteria</taxon>
        <taxon>Hyphomicrobiales</taxon>
        <taxon>Blastochloridaceae</taxon>
        <taxon>Blastochloris</taxon>
    </lineage>
</organism>
<name>A0A348FYJ4_9HYPH</name>
<dbReference type="KEGG" id="blag:BLTE_10620"/>
<keyword evidence="3" id="KW-1185">Reference proteome</keyword>
<sequence>MSLPLPGVLAEIAAVTDEATALRIAMHVGGLQKVYFPAQVGDDHWLIGLVGRQAAEAICAHFAVDGRGQRLDIPLAGGGTYQQMRRTIARRVHELDQAGASSREIARQVGLSQRRVHAHRAAHRGHRDKKQGELF</sequence>